<proteinExistence type="predicted"/>
<keyword evidence="2" id="KW-1185">Reference proteome</keyword>
<dbReference type="KEGG" id="bvo:Pan97_11250"/>
<dbReference type="Proteomes" id="UP000318626">
    <property type="component" value="Chromosome"/>
</dbReference>
<name>A0A518C4H1_9BACT</name>
<evidence type="ECO:0000313" key="2">
    <source>
        <dbReference type="Proteomes" id="UP000318626"/>
    </source>
</evidence>
<accession>A0A518C4H1</accession>
<reference evidence="2" key="1">
    <citation type="submission" date="2019-02" db="EMBL/GenBank/DDBJ databases">
        <title>Deep-cultivation of Planctomycetes and their phenomic and genomic characterization uncovers novel biology.</title>
        <authorList>
            <person name="Wiegand S."/>
            <person name="Jogler M."/>
            <person name="Boedeker C."/>
            <person name="Pinto D."/>
            <person name="Vollmers J."/>
            <person name="Rivas-Marin E."/>
            <person name="Kohn T."/>
            <person name="Peeters S.H."/>
            <person name="Heuer A."/>
            <person name="Rast P."/>
            <person name="Oberbeckmann S."/>
            <person name="Bunk B."/>
            <person name="Jeske O."/>
            <person name="Meyerdierks A."/>
            <person name="Storesund J.E."/>
            <person name="Kallscheuer N."/>
            <person name="Luecker S."/>
            <person name="Lage O.M."/>
            <person name="Pohl T."/>
            <person name="Merkel B.J."/>
            <person name="Hornburger P."/>
            <person name="Mueller R.-W."/>
            <person name="Bruemmer F."/>
            <person name="Labrenz M."/>
            <person name="Spormann A.M."/>
            <person name="Op den Camp H."/>
            <person name="Overmann J."/>
            <person name="Amann R."/>
            <person name="Jetten M.S.M."/>
            <person name="Mascher T."/>
            <person name="Medema M.H."/>
            <person name="Devos D.P."/>
            <person name="Kaster A.-K."/>
            <person name="Ovreas L."/>
            <person name="Rohde M."/>
            <person name="Galperin M.Y."/>
            <person name="Jogler C."/>
        </authorList>
    </citation>
    <scope>NUCLEOTIDE SEQUENCE [LARGE SCALE GENOMIC DNA]</scope>
    <source>
        <strain evidence="2">Pan97</strain>
    </source>
</reference>
<protein>
    <submittedName>
        <fullName evidence="1">Uncharacterized protein</fullName>
    </submittedName>
</protein>
<evidence type="ECO:0000313" key="1">
    <source>
        <dbReference type="EMBL" id="QDU74120.1"/>
    </source>
</evidence>
<dbReference type="EMBL" id="CP036289">
    <property type="protein sequence ID" value="QDU74120.1"/>
    <property type="molecule type" value="Genomic_DNA"/>
</dbReference>
<sequence>MCGGNDNSRSIVADMTGCIAKLLLVLAFVLGSFFQASEVLAQAAAELTIAKSPATNSHVALQPRTDHHRIHFLARAKNLKDTPCEAVVICTKSGIGPGLEIQRTNVFFTPTKNDQTFAIYIRTPKIQDSSVKYFLNVKLLNPWDMAYRYNENRDVRAAYRWEVVRDNQGKADVQGQQPGTTEEVEETVAKAVAEEHEGPNGVTITKMVLVYETRLFTLSVPDDFKFSIDTTNAGEVYNVARPLN</sequence>
<gene>
    <name evidence="1" type="ORF">Pan97_11250</name>
</gene>
<dbReference type="AlphaFoldDB" id="A0A518C4H1"/>
<organism evidence="1 2">
    <name type="scientific">Bremerella volcania</name>
    <dbReference type="NCBI Taxonomy" id="2527984"/>
    <lineage>
        <taxon>Bacteria</taxon>
        <taxon>Pseudomonadati</taxon>
        <taxon>Planctomycetota</taxon>
        <taxon>Planctomycetia</taxon>
        <taxon>Pirellulales</taxon>
        <taxon>Pirellulaceae</taxon>
        <taxon>Bremerella</taxon>
    </lineage>
</organism>